<gene>
    <name evidence="2" type="ORF">HNR48_002727</name>
</gene>
<keyword evidence="1" id="KW-0472">Membrane</keyword>
<protein>
    <recommendedName>
        <fullName evidence="4">Energy transducer TonB</fullName>
    </recommendedName>
</protein>
<proteinExistence type="predicted"/>
<dbReference type="InParanoid" id="A0A7X0JUK0"/>
<feature type="transmembrane region" description="Helical" evidence="1">
    <location>
        <begin position="12"/>
        <end position="31"/>
    </location>
</feature>
<evidence type="ECO:0000313" key="2">
    <source>
        <dbReference type="EMBL" id="MBB6522442.1"/>
    </source>
</evidence>
<keyword evidence="1" id="KW-1133">Transmembrane helix</keyword>
<reference evidence="2 3" key="1">
    <citation type="submission" date="2020-08" db="EMBL/GenBank/DDBJ databases">
        <title>Genomic Encyclopedia of Type Strains, Phase IV (KMG-IV): sequencing the most valuable type-strain genomes for metagenomic binning, comparative biology and taxonomic classification.</title>
        <authorList>
            <person name="Goeker M."/>
        </authorList>
    </citation>
    <scope>NUCLEOTIDE SEQUENCE [LARGE SCALE GENOMIC DNA]</scope>
    <source>
        <strain evidence="2 3">DSM 22368</strain>
    </source>
</reference>
<keyword evidence="1" id="KW-0812">Transmembrane</keyword>
<sequence length="177" mass="20506">MESLNYWPMLETSINIALGAIIAGVSTWVVMRQKDVYQDKLESGDRRVDMLEAISADVGQVNHIFAKYSALVIESYRFGEQWPSGRREELSQVNAELVKEFKKLADAETRLLMLGEKLMERSLRLYGARIAHFRKEVFVGRQDIKENEIVSLKQEVATQREKFYDLLSKRYDRLLAA</sequence>
<dbReference type="AlphaFoldDB" id="A0A7X0JUK0"/>
<evidence type="ECO:0000313" key="3">
    <source>
        <dbReference type="Proteomes" id="UP000528457"/>
    </source>
</evidence>
<evidence type="ECO:0008006" key="4">
    <source>
        <dbReference type="Google" id="ProtNLM"/>
    </source>
</evidence>
<dbReference type="RefSeq" id="WP_166845883.1">
    <property type="nucleotide sequence ID" value="NZ_JAAONY010000002.1"/>
</dbReference>
<keyword evidence="3" id="KW-1185">Reference proteome</keyword>
<name>A0A7X0JUK0_9GAMM</name>
<evidence type="ECO:0000256" key="1">
    <source>
        <dbReference type="SAM" id="Phobius"/>
    </source>
</evidence>
<comment type="caution">
    <text evidence="2">The sequence shown here is derived from an EMBL/GenBank/DDBJ whole genome shotgun (WGS) entry which is preliminary data.</text>
</comment>
<dbReference type="EMBL" id="JACHHT010000002">
    <property type="protein sequence ID" value="MBB6522442.1"/>
    <property type="molecule type" value="Genomic_DNA"/>
</dbReference>
<dbReference type="Proteomes" id="UP000528457">
    <property type="component" value="Unassembled WGS sequence"/>
</dbReference>
<organism evidence="2 3">
    <name type="scientific">Pseudoteredinibacter isoporae</name>
    <dbReference type="NCBI Taxonomy" id="570281"/>
    <lineage>
        <taxon>Bacteria</taxon>
        <taxon>Pseudomonadati</taxon>
        <taxon>Pseudomonadota</taxon>
        <taxon>Gammaproteobacteria</taxon>
        <taxon>Cellvibrionales</taxon>
        <taxon>Cellvibrionaceae</taxon>
        <taxon>Pseudoteredinibacter</taxon>
    </lineage>
</organism>
<accession>A0A7X0JUK0</accession>